<keyword evidence="2 6" id="KW-0418">Kinase</keyword>
<feature type="domain" description="Signal transduction histidine kinase subgroup 3 dimerisation and phosphoacceptor" evidence="5">
    <location>
        <begin position="205"/>
        <end position="269"/>
    </location>
</feature>
<gene>
    <name evidence="6" type="ORF">C1706_04805</name>
</gene>
<proteinExistence type="predicted"/>
<dbReference type="OrthoDB" id="5241784at2"/>
<dbReference type="InterPro" id="IPR036890">
    <property type="entry name" value="HATPase_C_sf"/>
</dbReference>
<evidence type="ECO:0000256" key="1">
    <source>
        <dbReference type="ARBA" id="ARBA00022679"/>
    </source>
</evidence>
<dbReference type="SUPFAM" id="SSF55874">
    <property type="entry name" value="ATPase domain of HSP90 chaperone/DNA topoisomerase II/histidine kinase"/>
    <property type="match status" value="1"/>
</dbReference>
<dbReference type="InterPro" id="IPR050482">
    <property type="entry name" value="Sensor_HK_TwoCompSys"/>
</dbReference>
<evidence type="ECO:0000256" key="3">
    <source>
        <dbReference type="ARBA" id="ARBA00023012"/>
    </source>
</evidence>
<dbReference type="EMBL" id="PPCV01000003">
    <property type="protein sequence ID" value="RXW32495.1"/>
    <property type="molecule type" value="Genomic_DNA"/>
</dbReference>
<evidence type="ECO:0000256" key="2">
    <source>
        <dbReference type="ARBA" id="ARBA00022777"/>
    </source>
</evidence>
<evidence type="ECO:0000259" key="5">
    <source>
        <dbReference type="Pfam" id="PF07730"/>
    </source>
</evidence>
<protein>
    <submittedName>
        <fullName evidence="6">Histidine kinase</fullName>
    </submittedName>
</protein>
<name>A0A4Q2EKI1_9ACTN</name>
<keyword evidence="4" id="KW-0472">Membrane</keyword>
<dbReference type="AlphaFoldDB" id="A0A4Q2EKI1"/>
<evidence type="ECO:0000256" key="4">
    <source>
        <dbReference type="SAM" id="Phobius"/>
    </source>
</evidence>
<feature type="transmembrane region" description="Helical" evidence="4">
    <location>
        <begin position="160"/>
        <end position="180"/>
    </location>
</feature>
<dbReference type="GO" id="GO:0046983">
    <property type="term" value="F:protein dimerization activity"/>
    <property type="evidence" value="ECO:0007669"/>
    <property type="project" value="InterPro"/>
</dbReference>
<dbReference type="Gene3D" id="3.30.565.10">
    <property type="entry name" value="Histidine kinase-like ATPase, C-terminal domain"/>
    <property type="match status" value="1"/>
</dbReference>
<keyword evidence="1" id="KW-0808">Transferase</keyword>
<feature type="transmembrane region" description="Helical" evidence="4">
    <location>
        <begin position="96"/>
        <end position="116"/>
    </location>
</feature>
<dbReference type="Pfam" id="PF07730">
    <property type="entry name" value="HisKA_3"/>
    <property type="match status" value="1"/>
</dbReference>
<feature type="transmembrane region" description="Helical" evidence="4">
    <location>
        <begin position="30"/>
        <end position="50"/>
    </location>
</feature>
<dbReference type="GO" id="GO:0016020">
    <property type="term" value="C:membrane"/>
    <property type="evidence" value="ECO:0007669"/>
    <property type="project" value="InterPro"/>
</dbReference>
<accession>A0A4Q2EKI1</accession>
<feature type="transmembrane region" description="Helical" evidence="4">
    <location>
        <begin position="62"/>
        <end position="84"/>
    </location>
</feature>
<dbReference type="GO" id="GO:0000155">
    <property type="term" value="F:phosphorelay sensor kinase activity"/>
    <property type="evidence" value="ECO:0007669"/>
    <property type="project" value="InterPro"/>
</dbReference>
<keyword evidence="4" id="KW-0812">Transmembrane</keyword>
<dbReference type="PANTHER" id="PTHR24421:SF63">
    <property type="entry name" value="SENSOR HISTIDINE KINASE DESK"/>
    <property type="match status" value="1"/>
</dbReference>
<reference evidence="6 7" key="1">
    <citation type="submission" date="2018-01" db="EMBL/GenBank/DDBJ databases">
        <title>Lactibacter flavus gen. nov., sp. nov., a novel bacterium of the family Propionibacteriaceae isolated from raw milk and dairy products.</title>
        <authorList>
            <person name="Wenning M."/>
            <person name="Breitenwieser F."/>
            <person name="Huptas C."/>
            <person name="von Neubeck M."/>
            <person name="Busse H.-J."/>
            <person name="Scherer S."/>
        </authorList>
    </citation>
    <scope>NUCLEOTIDE SEQUENCE [LARGE SCALE GENOMIC DNA]</scope>
    <source>
        <strain evidence="6 7">VG341</strain>
    </source>
</reference>
<keyword evidence="7" id="KW-1185">Reference proteome</keyword>
<keyword evidence="3" id="KW-0902">Two-component regulatory system</keyword>
<evidence type="ECO:0000313" key="6">
    <source>
        <dbReference type="EMBL" id="RXW32495.1"/>
    </source>
</evidence>
<sequence length="384" mass="40164">MSLPRLSGASVHDVTTDTTTQQRAVGSAGWSARFGLVLIVVWLVFLVPAFGRAWATGVAGGGWGGCLALIAFSLAYVGTLAGSAELRRRGDSVRVGVAWLCWATVAGLGVAVLAWVGPSAGAVAIFTAATAVEVLPPGQALGVGVLLVVGNEAARAFGGWTSDASVSFGIAAVVSVLLGWRHLVARNHDLHEAREELARLAVVEERERFSRDLHDILGHSLTVIAIKAELAGKVVRHDPARAEAELADLESLARDALAEVRHAVGGYRGIDLATELGRAQIALDAAGVALHAPDSVPLIPADRHEVFAWAVREGVTNVVRHAHAMTCRISLDARRVQIADDGVGTQEAPEGNGLMGLRERAHTHGARVIVSALNPGCLLTVEFA</sequence>
<organism evidence="6 7">
    <name type="scientific">Propioniciclava flava</name>
    <dbReference type="NCBI Taxonomy" id="2072026"/>
    <lineage>
        <taxon>Bacteria</taxon>
        <taxon>Bacillati</taxon>
        <taxon>Actinomycetota</taxon>
        <taxon>Actinomycetes</taxon>
        <taxon>Propionibacteriales</taxon>
        <taxon>Propionibacteriaceae</taxon>
        <taxon>Propioniciclava</taxon>
    </lineage>
</organism>
<dbReference type="Proteomes" id="UP000290624">
    <property type="component" value="Unassembled WGS sequence"/>
</dbReference>
<evidence type="ECO:0000313" key="7">
    <source>
        <dbReference type="Proteomes" id="UP000290624"/>
    </source>
</evidence>
<feature type="transmembrane region" description="Helical" evidence="4">
    <location>
        <begin position="122"/>
        <end position="148"/>
    </location>
</feature>
<comment type="caution">
    <text evidence="6">The sequence shown here is derived from an EMBL/GenBank/DDBJ whole genome shotgun (WGS) entry which is preliminary data.</text>
</comment>
<dbReference type="InterPro" id="IPR011712">
    <property type="entry name" value="Sig_transdc_His_kin_sub3_dim/P"/>
</dbReference>
<keyword evidence="4" id="KW-1133">Transmembrane helix</keyword>
<dbReference type="PANTHER" id="PTHR24421">
    <property type="entry name" value="NITRATE/NITRITE SENSOR PROTEIN NARX-RELATED"/>
    <property type="match status" value="1"/>
</dbReference>
<dbReference type="Gene3D" id="1.20.5.1930">
    <property type="match status" value="1"/>
</dbReference>